<dbReference type="NCBIfam" id="NF009842">
    <property type="entry name" value="PRK13317.1"/>
    <property type="match status" value="1"/>
</dbReference>
<evidence type="ECO:0000256" key="1">
    <source>
        <dbReference type="ARBA" id="ARBA00022490"/>
    </source>
</evidence>
<evidence type="ECO:0000256" key="2">
    <source>
        <dbReference type="ARBA" id="ARBA00022679"/>
    </source>
</evidence>
<keyword evidence="3" id="KW-0547">Nucleotide-binding</keyword>
<accession>A0A147K911</accession>
<name>A0A147K911_9BACI</name>
<dbReference type="EMBL" id="LDYG01000026">
    <property type="protein sequence ID" value="KUP06836.1"/>
    <property type="molecule type" value="Genomic_DNA"/>
</dbReference>
<dbReference type="PATRIC" id="fig|1150625.3.peg.1480"/>
<dbReference type="PANTHER" id="PTHR12280:SF20">
    <property type="entry name" value="4'-PHOSPHOPANTETHEINE PHOSPHATASE"/>
    <property type="match status" value="1"/>
</dbReference>
<dbReference type="AlphaFoldDB" id="A0A147K911"/>
<dbReference type="GO" id="GO:0005829">
    <property type="term" value="C:cytosol"/>
    <property type="evidence" value="ECO:0007669"/>
    <property type="project" value="TreeGrafter"/>
</dbReference>
<evidence type="ECO:0000313" key="7">
    <source>
        <dbReference type="EMBL" id="KUP06836.1"/>
    </source>
</evidence>
<gene>
    <name evidence="7" type="ORF">Q75_07055</name>
</gene>
<keyword evidence="4" id="KW-0418">Kinase</keyword>
<evidence type="ECO:0000256" key="4">
    <source>
        <dbReference type="ARBA" id="ARBA00022777"/>
    </source>
</evidence>
<dbReference type="Gene3D" id="3.30.420.40">
    <property type="match status" value="1"/>
</dbReference>
<keyword evidence="6" id="KW-0173">Coenzyme A biosynthesis</keyword>
<dbReference type="PANTHER" id="PTHR12280">
    <property type="entry name" value="PANTOTHENATE KINASE"/>
    <property type="match status" value="1"/>
</dbReference>
<dbReference type="STRING" id="1150625.Q75_07055"/>
<keyword evidence="1" id="KW-0963">Cytoplasm</keyword>
<reference evidence="7 8" key="1">
    <citation type="journal article" date="2016" name="Front. Microbiol.">
        <title>Microevolution Analysis of Bacillus coahuilensis Unveils Differences in Phosphorus Acquisition Strategies and Their Regulation.</title>
        <authorList>
            <person name="Gomez-Lunar Z."/>
            <person name="Hernandez-Gonzalez I."/>
            <person name="Rodriguez-Torres M.D."/>
            <person name="Souza V."/>
            <person name="Olmedo-Alvarez G."/>
        </authorList>
    </citation>
    <scope>NUCLEOTIDE SEQUENCE [LARGE SCALE GENOMIC DNA]</scope>
    <source>
        <strain evidence="8">p1.1.43</strain>
    </source>
</reference>
<comment type="caution">
    <text evidence="7">The sequence shown here is derived from an EMBL/GenBank/DDBJ whole genome shotgun (WGS) entry which is preliminary data.</text>
</comment>
<keyword evidence="8" id="KW-1185">Reference proteome</keyword>
<dbReference type="RefSeq" id="WP_059350879.1">
    <property type="nucleotide sequence ID" value="NZ_LDYG01000026.1"/>
</dbReference>
<evidence type="ECO:0000256" key="3">
    <source>
        <dbReference type="ARBA" id="ARBA00022741"/>
    </source>
</evidence>
<evidence type="ECO:0000313" key="8">
    <source>
        <dbReference type="Proteomes" id="UP000074108"/>
    </source>
</evidence>
<dbReference type="CDD" id="cd24085">
    <property type="entry name" value="ASKHA_NBD_PanK-II_bac"/>
    <property type="match status" value="1"/>
</dbReference>
<proteinExistence type="predicted"/>
<dbReference type="InterPro" id="IPR011602">
    <property type="entry name" value="Type_II_PanK_bac"/>
</dbReference>
<evidence type="ECO:0008006" key="9">
    <source>
        <dbReference type="Google" id="ProtNLM"/>
    </source>
</evidence>
<dbReference type="InterPro" id="IPR004567">
    <property type="entry name" value="Type_II_PanK"/>
</dbReference>
<sequence length="266" mass="29048">MANIGVDAGGTLCKLVIEDNGKLHYKRFPTEHINMIKSLVSFDSFSTIHITGGASHKLVDIFPRAVQVSEFKSIALGTNILLQKEKWSASSYMLVSVGTGTSIHFVSEEKVERVTGTGIGGGTLVGLGTLLGAKDFEEIMKWSRLGDRTKVDLTVKDIYGNGEAPLNALLTASNFAKTVHQSTSRNDHMVGIINMVAEVILVLALEAAKAYEVNDFVFIGSTFYQNDVLKERIAMLQTEFNFHSIILEQGMYAGALGALCWNQNKK</sequence>
<dbReference type="GO" id="GO:0004594">
    <property type="term" value="F:pantothenate kinase activity"/>
    <property type="evidence" value="ECO:0007669"/>
    <property type="project" value="InterPro"/>
</dbReference>
<dbReference type="GO" id="GO:0015937">
    <property type="term" value="P:coenzyme A biosynthetic process"/>
    <property type="evidence" value="ECO:0007669"/>
    <property type="project" value="UniProtKB-KW"/>
</dbReference>
<dbReference type="SUPFAM" id="SSF53067">
    <property type="entry name" value="Actin-like ATPase domain"/>
    <property type="match status" value="1"/>
</dbReference>
<dbReference type="InterPro" id="IPR043129">
    <property type="entry name" value="ATPase_NBD"/>
</dbReference>
<dbReference type="PIRSF" id="PIRSF036940">
    <property type="entry name" value="PanK_bac_aCoA"/>
    <property type="match status" value="1"/>
</dbReference>
<dbReference type="Pfam" id="PF03630">
    <property type="entry name" value="Fumble"/>
    <property type="match status" value="1"/>
</dbReference>
<evidence type="ECO:0000256" key="6">
    <source>
        <dbReference type="ARBA" id="ARBA00022993"/>
    </source>
</evidence>
<keyword evidence="5" id="KW-0067">ATP-binding</keyword>
<organism evidence="7 8">
    <name type="scientific">Bacillus coahuilensis p1.1.43</name>
    <dbReference type="NCBI Taxonomy" id="1150625"/>
    <lineage>
        <taxon>Bacteria</taxon>
        <taxon>Bacillati</taxon>
        <taxon>Bacillota</taxon>
        <taxon>Bacilli</taxon>
        <taxon>Bacillales</taxon>
        <taxon>Bacillaceae</taxon>
        <taxon>Bacillus</taxon>
    </lineage>
</organism>
<dbReference type="Proteomes" id="UP000074108">
    <property type="component" value="Unassembled WGS sequence"/>
</dbReference>
<evidence type="ECO:0000256" key="5">
    <source>
        <dbReference type="ARBA" id="ARBA00022840"/>
    </source>
</evidence>
<dbReference type="GO" id="GO:0005524">
    <property type="term" value="F:ATP binding"/>
    <property type="evidence" value="ECO:0007669"/>
    <property type="project" value="UniProtKB-KW"/>
</dbReference>
<protein>
    <recommendedName>
        <fullName evidence="9">Pantothenate kinase</fullName>
    </recommendedName>
</protein>
<keyword evidence="2" id="KW-0808">Transferase</keyword>